<protein>
    <submittedName>
        <fullName evidence="6">LemA family protein</fullName>
    </submittedName>
</protein>
<evidence type="ECO:0000313" key="6">
    <source>
        <dbReference type="EMBL" id="SMA37995.1"/>
    </source>
</evidence>
<keyword evidence="3" id="KW-0812">Transmembrane</keyword>
<gene>
    <name evidence="6" type="ORF">EHSB41UT_00817</name>
</gene>
<evidence type="ECO:0000256" key="5">
    <source>
        <dbReference type="ARBA" id="ARBA00023136"/>
    </source>
</evidence>
<evidence type="ECO:0000256" key="1">
    <source>
        <dbReference type="ARBA" id="ARBA00004167"/>
    </source>
</evidence>
<dbReference type="RefSeq" id="WP_087107182.1">
    <property type="nucleotide sequence ID" value="NZ_CBCSCN010000001.1"/>
</dbReference>
<dbReference type="OrthoDB" id="9804152at2"/>
<dbReference type="Pfam" id="PF04011">
    <property type="entry name" value="LemA"/>
    <property type="match status" value="1"/>
</dbReference>
<evidence type="ECO:0000313" key="7">
    <source>
        <dbReference type="Proteomes" id="UP000196573"/>
    </source>
</evidence>
<organism evidence="6 7">
    <name type="scientific">Parendozoicomonas haliclonae</name>
    <dbReference type="NCBI Taxonomy" id="1960125"/>
    <lineage>
        <taxon>Bacteria</taxon>
        <taxon>Pseudomonadati</taxon>
        <taxon>Pseudomonadota</taxon>
        <taxon>Gammaproteobacteria</taxon>
        <taxon>Oceanospirillales</taxon>
        <taxon>Endozoicomonadaceae</taxon>
        <taxon>Parendozoicomonas</taxon>
    </lineage>
</organism>
<dbReference type="InterPro" id="IPR007156">
    <property type="entry name" value="MamQ_LemA"/>
</dbReference>
<dbReference type="Proteomes" id="UP000196573">
    <property type="component" value="Unassembled WGS sequence"/>
</dbReference>
<dbReference type="AlphaFoldDB" id="A0A1X7AG80"/>
<dbReference type="GO" id="GO:0016020">
    <property type="term" value="C:membrane"/>
    <property type="evidence" value="ECO:0007669"/>
    <property type="project" value="UniProtKB-SubCell"/>
</dbReference>
<dbReference type="InterPro" id="IPR023353">
    <property type="entry name" value="LemA-like_dom_sf"/>
</dbReference>
<accession>A0A1X7AG80</accession>
<keyword evidence="7" id="KW-1185">Reference proteome</keyword>
<proteinExistence type="inferred from homology"/>
<dbReference type="PANTHER" id="PTHR34478">
    <property type="entry name" value="PROTEIN LEMA"/>
    <property type="match status" value="1"/>
</dbReference>
<comment type="subcellular location">
    <subcellularLocation>
        <location evidence="1">Membrane</location>
        <topology evidence="1">Single-pass membrane protein</topology>
    </subcellularLocation>
</comment>
<keyword evidence="5" id="KW-0472">Membrane</keyword>
<comment type="similarity">
    <text evidence="2">Belongs to the LemA family.</text>
</comment>
<keyword evidence="4" id="KW-1133">Transmembrane helix</keyword>
<sequence>MKFLSWFAGLLVLSMITAFTFTGWQWNNLIEEQESVDEAWAQVESQYQRRADLIPALVKTVRASADHEQTVLVNVTAQRALTDSLAQVSELSKMLENNKAQPISWKNSDGVQQLAEQQQSVDRALNHVFAVAESYPLLTASENFLALQAQLEGTENRINIARVRFNREVKTYNATLKGFPGFLLARLGDFTPGVYFKAEKGSRHAPQLDI</sequence>
<evidence type="ECO:0000256" key="3">
    <source>
        <dbReference type="ARBA" id="ARBA00022692"/>
    </source>
</evidence>
<reference evidence="6 7" key="1">
    <citation type="submission" date="2017-03" db="EMBL/GenBank/DDBJ databases">
        <authorList>
            <person name="Afonso C.L."/>
            <person name="Miller P.J."/>
            <person name="Scott M.A."/>
            <person name="Spackman E."/>
            <person name="Goraichik I."/>
            <person name="Dimitrov K.M."/>
            <person name="Suarez D.L."/>
            <person name="Swayne D.E."/>
        </authorList>
    </citation>
    <scope>NUCLEOTIDE SEQUENCE [LARGE SCALE GENOMIC DNA]</scope>
    <source>
        <strain evidence="6">SB41UT1</strain>
    </source>
</reference>
<dbReference type="SUPFAM" id="SSF140478">
    <property type="entry name" value="LemA-like"/>
    <property type="match status" value="1"/>
</dbReference>
<dbReference type="EMBL" id="FWPT01000002">
    <property type="protein sequence ID" value="SMA37995.1"/>
    <property type="molecule type" value="Genomic_DNA"/>
</dbReference>
<name>A0A1X7AG80_9GAMM</name>
<dbReference type="Gene3D" id="1.20.1440.20">
    <property type="entry name" value="LemA-like domain"/>
    <property type="match status" value="1"/>
</dbReference>
<evidence type="ECO:0000256" key="4">
    <source>
        <dbReference type="ARBA" id="ARBA00022989"/>
    </source>
</evidence>
<dbReference type="PANTHER" id="PTHR34478:SF2">
    <property type="entry name" value="MEMBRANE PROTEIN"/>
    <property type="match status" value="1"/>
</dbReference>
<evidence type="ECO:0000256" key="2">
    <source>
        <dbReference type="ARBA" id="ARBA00008854"/>
    </source>
</evidence>